<evidence type="ECO:0000313" key="1">
    <source>
        <dbReference type="EMBL" id="CAH00046.1"/>
    </source>
</evidence>
<dbReference type="HOGENOM" id="CLU_492622_0_0_1"/>
<proteinExistence type="predicted"/>
<sequence length="570" mass="64141">MDQRYRYTPPVIDLDKVKDEKELLPLIKQILFSHDTFLLQNFASIDAVVQLVDLINAETGGFPNDDTGSVTFGSNFTGTINRGNHTLQQWMSVDGGDSRGNGSVSRDLIRLNLTMTKVALYFSDLCLQALGIDSNVTVSPTSFSSILCRHHSQFSEQLLDMQFDYSQTEWIDFESVGLLTIVPDATCAKVYRNDSWHSVDVEKCLLIHTGTLLADLSAGMHQTSKMRLSTRSIALSIQPTLSCTMPQGGSFADRLLEFNLKKFPEVGEKFYPAETRLLNLKRSVSFLNNLFATIESMINLYKINHPGIDYVELDSLLPGISRMIKEKVTTTDFQRLLYIWPNAYEIDINSKCGISFKLQTSLSLTKSRLLEFSEKTDQWVQLVQQSPEIPDNIPPMKLGKRKASNNSITYSVPLKNTNRRKIAPLKGSTKSANPLYLGNKDSGNTVSGTENIATSSLLDRIRDKERRAAALLSHRQSMQEHFIAVKMKHIFNICFTLEPEIPYTEDYLTGLVVDSLTDTHNPIGRGECVIVLSKLNELLGQDVFQIITVEGDLKVYKWKKLDKAMIQSLL</sequence>
<dbReference type="Proteomes" id="UP000000598">
    <property type="component" value="Chromosome E"/>
</dbReference>
<reference evidence="1 2" key="1">
    <citation type="journal article" date="2004" name="Nature">
        <title>Genome evolution in yeasts.</title>
        <authorList>
            <consortium name="Genolevures"/>
            <person name="Dujon B."/>
            <person name="Sherman D."/>
            <person name="Fischer G."/>
            <person name="Durrens P."/>
            <person name="Casaregola S."/>
            <person name="Lafontaine I."/>
            <person name="de Montigny J."/>
            <person name="Marck C."/>
            <person name="Neuveglise C."/>
            <person name="Talla E."/>
            <person name="Goffard N."/>
            <person name="Frangeul L."/>
            <person name="Aigle M."/>
            <person name="Anthouard V."/>
            <person name="Babour A."/>
            <person name="Barbe V."/>
            <person name="Barnay S."/>
            <person name="Blanchin S."/>
            <person name="Beckerich J.M."/>
            <person name="Beyne E."/>
            <person name="Bleykasten C."/>
            <person name="Boisrame A."/>
            <person name="Boyer J."/>
            <person name="Cattolico L."/>
            <person name="Confanioleri F."/>
            <person name="de Daruvar A."/>
            <person name="Despons L."/>
            <person name="Fabre E."/>
            <person name="Fairhead C."/>
            <person name="Ferry-Dumazet H."/>
            <person name="Groppi A."/>
            <person name="Hantraye F."/>
            <person name="Hennequin C."/>
            <person name="Jauniaux N."/>
            <person name="Joyet P."/>
            <person name="Kachouri R."/>
            <person name="Kerrest A."/>
            <person name="Koszul R."/>
            <person name="Lemaire M."/>
            <person name="Lesur I."/>
            <person name="Ma L."/>
            <person name="Muller H."/>
            <person name="Nicaud J.M."/>
            <person name="Nikolski M."/>
            <person name="Oztas S."/>
            <person name="Ozier-Kalogeropoulos O."/>
            <person name="Pellenz S."/>
            <person name="Potier S."/>
            <person name="Richard G.F."/>
            <person name="Straub M.L."/>
            <person name="Suleau A."/>
            <person name="Swennene D."/>
            <person name="Tekaia F."/>
            <person name="Wesolowski-Louvel M."/>
            <person name="Westhof E."/>
            <person name="Wirth B."/>
            <person name="Zeniou-Meyer M."/>
            <person name="Zivanovic I."/>
            <person name="Bolotin-Fukuhara M."/>
            <person name="Thierry A."/>
            <person name="Bouchier C."/>
            <person name="Caudron B."/>
            <person name="Scarpelli C."/>
            <person name="Gaillardin C."/>
            <person name="Weissenbach J."/>
            <person name="Wincker P."/>
            <person name="Souciet J.L."/>
        </authorList>
    </citation>
    <scope>NUCLEOTIDE SEQUENCE [LARGE SCALE GENOMIC DNA]</scope>
    <source>
        <strain evidence="2">ATCC 8585 / CBS 2359 / DSM 70799 / NBRC 1267 / NRRL Y-1140 / WM37</strain>
    </source>
</reference>
<dbReference type="KEGG" id="kla:KLLA0_E22287g"/>
<dbReference type="FunCoup" id="Q6CM80">
    <property type="interactions" value="191"/>
</dbReference>
<dbReference type="EMBL" id="CR382125">
    <property type="protein sequence ID" value="CAH00046.1"/>
    <property type="molecule type" value="Genomic_DNA"/>
</dbReference>
<accession>Q6CM80</accession>
<evidence type="ECO:0000313" key="2">
    <source>
        <dbReference type="Proteomes" id="UP000000598"/>
    </source>
</evidence>
<dbReference type="OMA" id="DCLLFHT"/>
<protein>
    <submittedName>
        <fullName evidence="1">KLLA0E22287p</fullName>
    </submittedName>
</protein>
<dbReference type="STRING" id="284590.Q6CM80"/>
<dbReference type="PaxDb" id="284590-Q6CM80"/>
<name>Q6CM80_KLULA</name>
<dbReference type="eggNOG" id="ENOG502QRI1">
    <property type="taxonomic scope" value="Eukaryota"/>
</dbReference>
<dbReference type="InParanoid" id="Q6CM80"/>
<organism evidence="1 2">
    <name type="scientific">Kluyveromyces lactis (strain ATCC 8585 / CBS 2359 / DSM 70799 / NBRC 1267 / NRRL Y-1140 / WM37)</name>
    <name type="common">Yeast</name>
    <name type="synonym">Candida sphaerica</name>
    <dbReference type="NCBI Taxonomy" id="284590"/>
    <lineage>
        <taxon>Eukaryota</taxon>
        <taxon>Fungi</taxon>
        <taxon>Dikarya</taxon>
        <taxon>Ascomycota</taxon>
        <taxon>Saccharomycotina</taxon>
        <taxon>Saccharomycetes</taxon>
        <taxon>Saccharomycetales</taxon>
        <taxon>Saccharomycetaceae</taxon>
        <taxon>Kluyveromyces</taxon>
    </lineage>
</organism>
<keyword evidence="2" id="KW-1185">Reference proteome</keyword>
<gene>
    <name evidence="1" type="ORF">KLLA0_E22287g</name>
</gene>
<dbReference type="AlphaFoldDB" id="Q6CM80"/>